<feature type="binding site" evidence="7">
    <location>
        <position position="509"/>
    </location>
    <ligand>
        <name>Mg(2+)</name>
        <dbReference type="ChEBI" id="CHEBI:18420"/>
        <note>catalytic</note>
    </ligand>
</feature>
<feature type="domain" description="ENPP1-3/EXOG-like endonuclease/phosphodiesterase" evidence="9">
    <location>
        <begin position="410"/>
        <end position="617"/>
    </location>
</feature>
<dbReference type="Gene3D" id="3.40.570.10">
    <property type="entry name" value="Extracellular Endonuclease, subunit A"/>
    <property type="match status" value="1"/>
</dbReference>
<dbReference type="GO" id="GO:0004519">
    <property type="term" value="F:endonuclease activity"/>
    <property type="evidence" value="ECO:0007669"/>
    <property type="project" value="TreeGrafter"/>
</dbReference>
<gene>
    <name evidence="11" type="primary">nucA</name>
    <name evidence="11" type="ORF">LuPra_03892</name>
</gene>
<evidence type="ECO:0000259" key="9">
    <source>
        <dbReference type="SMART" id="SM00477"/>
    </source>
</evidence>
<dbReference type="InterPro" id="IPR044929">
    <property type="entry name" value="DNA/RNA_non-sp_Endonuclease_sf"/>
</dbReference>
<dbReference type="GO" id="GO:0008236">
    <property type="term" value="F:serine-type peptidase activity"/>
    <property type="evidence" value="ECO:0007669"/>
    <property type="project" value="UniProtKB-KW"/>
</dbReference>
<evidence type="ECO:0000256" key="3">
    <source>
        <dbReference type="ARBA" id="ARBA00022729"/>
    </source>
</evidence>
<dbReference type="Pfam" id="PF01223">
    <property type="entry name" value="Endonuclease_NS"/>
    <property type="match status" value="1"/>
</dbReference>
<keyword evidence="7" id="KW-0479">Metal-binding</keyword>
<keyword evidence="12" id="KW-1185">Reference proteome</keyword>
<feature type="domain" description="DNA/RNA non-specific endonuclease/pyrophosphatase/phosphodiesterase" evidence="10">
    <location>
        <begin position="409"/>
        <end position="617"/>
    </location>
</feature>
<dbReference type="InterPro" id="IPR043504">
    <property type="entry name" value="Peptidase_S1_PA_chymotrypsin"/>
</dbReference>
<name>A0A143PS62_LUTPR</name>
<dbReference type="GO" id="GO:0006508">
    <property type="term" value="P:proteolysis"/>
    <property type="evidence" value="ECO:0007669"/>
    <property type="project" value="UniProtKB-KW"/>
</dbReference>
<keyword evidence="5 8" id="KW-0720">Serine protease</keyword>
<dbReference type="InterPro" id="IPR008256">
    <property type="entry name" value="Peptidase_S1B"/>
</dbReference>
<evidence type="ECO:0000256" key="1">
    <source>
        <dbReference type="ARBA" id="ARBA00008764"/>
    </source>
</evidence>
<evidence type="ECO:0000256" key="5">
    <source>
        <dbReference type="ARBA" id="ARBA00022825"/>
    </source>
</evidence>
<reference evidence="12" key="2">
    <citation type="submission" date="2016-04" db="EMBL/GenBank/DDBJ databases">
        <title>First Complete Genome Sequence of a Subdivision 6 Acidobacterium.</title>
        <authorList>
            <person name="Huang S."/>
            <person name="Vieira S."/>
            <person name="Bunk B."/>
            <person name="Riedel T."/>
            <person name="Sproeer C."/>
            <person name="Overmann J."/>
        </authorList>
    </citation>
    <scope>NUCLEOTIDE SEQUENCE [LARGE SCALE GENOMIC DNA]</scope>
    <source>
        <strain evidence="12">DSM 100886 HEG_-6_39</strain>
    </source>
</reference>
<dbReference type="Pfam" id="PF13365">
    <property type="entry name" value="Trypsin_2"/>
    <property type="match status" value="1"/>
</dbReference>
<organism evidence="11 12">
    <name type="scientific">Luteitalea pratensis</name>
    <dbReference type="NCBI Taxonomy" id="1855912"/>
    <lineage>
        <taxon>Bacteria</taxon>
        <taxon>Pseudomonadati</taxon>
        <taxon>Acidobacteriota</taxon>
        <taxon>Vicinamibacteria</taxon>
        <taxon>Vicinamibacterales</taxon>
        <taxon>Vicinamibacteraceae</taxon>
        <taxon>Luteitalea</taxon>
    </lineage>
</organism>
<dbReference type="RefSeq" id="WP_110172269.1">
    <property type="nucleotide sequence ID" value="NZ_CP015136.1"/>
</dbReference>
<dbReference type="InterPro" id="IPR001604">
    <property type="entry name" value="Endo_G_ENPP1-like_dom"/>
</dbReference>
<protein>
    <recommendedName>
        <fullName evidence="8">Serine protease</fullName>
        <ecNumber evidence="8">3.4.21.-</ecNumber>
    </recommendedName>
</protein>
<dbReference type="InterPro" id="IPR020821">
    <property type="entry name" value="ENPP1-3/EXOG-like_nuc-like"/>
</dbReference>
<evidence type="ECO:0000256" key="8">
    <source>
        <dbReference type="RuleBase" id="RU004296"/>
    </source>
</evidence>
<dbReference type="InterPro" id="IPR040255">
    <property type="entry name" value="Non-specific_endonuclease"/>
</dbReference>
<evidence type="ECO:0000313" key="11">
    <source>
        <dbReference type="EMBL" id="AMY10654.1"/>
    </source>
</evidence>
<dbReference type="EMBL" id="CP015136">
    <property type="protein sequence ID" value="AMY10654.1"/>
    <property type="molecule type" value="Genomic_DNA"/>
</dbReference>
<evidence type="ECO:0000256" key="6">
    <source>
        <dbReference type="PIRSR" id="PIRSR640255-1"/>
    </source>
</evidence>
<dbReference type="OrthoDB" id="9770276at2"/>
<evidence type="ECO:0000256" key="2">
    <source>
        <dbReference type="ARBA" id="ARBA00022670"/>
    </source>
</evidence>
<dbReference type="PANTHER" id="PTHR13966:SF5">
    <property type="entry name" value="ENDONUCLEASE G, MITOCHONDRIAL"/>
    <property type="match status" value="1"/>
</dbReference>
<evidence type="ECO:0000259" key="10">
    <source>
        <dbReference type="SMART" id="SM00892"/>
    </source>
</evidence>
<feature type="active site" description="Proton acceptor" evidence="6">
    <location>
        <position position="472"/>
    </location>
</feature>
<dbReference type="SUPFAM" id="SSF50494">
    <property type="entry name" value="Trypsin-like serine proteases"/>
    <property type="match status" value="1"/>
</dbReference>
<dbReference type="GO" id="GO:0003676">
    <property type="term" value="F:nucleic acid binding"/>
    <property type="evidence" value="ECO:0007669"/>
    <property type="project" value="InterPro"/>
</dbReference>
<dbReference type="KEGG" id="abac:LuPra_03892"/>
<evidence type="ECO:0000256" key="4">
    <source>
        <dbReference type="ARBA" id="ARBA00022801"/>
    </source>
</evidence>
<dbReference type="GO" id="GO:0046872">
    <property type="term" value="F:metal ion binding"/>
    <property type="evidence" value="ECO:0007669"/>
    <property type="project" value="UniProtKB-KW"/>
</dbReference>
<sequence>MTLRERAEALLSTDPAIARELLAMAQRNVTPAPAARAGVSTASIRAFVEGEPGWNARARSSAEADGRFHVEAVVLAHGRPSMLVQRNRIQLPESPELRRRIEATRVRYESRLASVGRVELSGHPRLQQAGTAWIVAENLVVTNAHVAAEFVARQESHLVFRRTFGDAAMSACVDLREEYVDAGEPEEFEIGVDQVMYLADLTDAQAPDLALLRLSPGQGVRLPAPIPFVDVPLDLGRDIAVVGFPAEDPIGSGSIATARRLFGGIYGVKRFSPGKIGPMPDGAWAFGHDATTLGGSSGSVVIDLETGGAVGVHFAGALERANYAVRGSYVLDAIAAATPLVVVPAMPVGVAVGVEPRPFFPEATGYETRDGYRADFLGPDQPEAPLPDVVRADDVLEVTWQGQALKAMPYRHFSVVMSINRRMCYLSAVNIDGATSIGHLRRRDWRFDPRFSEAAQLSGPVYGNAPRFSRGHMTRREDPAWGPTRAEADEGNTDSMHLANAVPQMQPFNAGIWLSLEDYALQNAREDDQKISVMTGPVLRDDDPIFEDVAVPLEFWKVIVFVHDETHVLSVSGYILSQRGFLPHQETVFGAYETYQVPISAIEERAGLRFGSLTAHDVFGTAPEGEARPLLSPDEIRWR</sequence>
<reference evidence="11 12" key="1">
    <citation type="journal article" date="2016" name="Genome Announc.">
        <title>First Complete Genome Sequence of a Subdivision 6 Acidobacterium Strain.</title>
        <authorList>
            <person name="Huang S."/>
            <person name="Vieira S."/>
            <person name="Bunk B."/>
            <person name="Riedel T."/>
            <person name="Sproer C."/>
            <person name="Overmann J."/>
        </authorList>
    </citation>
    <scope>NUCLEOTIDE SEQUENCE [LARGE SCALE GENOMIC DNA]</scope>
    <source>
        <strain evidence="12">DSM 100886 HEG_-6_39</strain>
    </source>
</reference>
<dbReference type="PATRIC" id="fig|1813736.3.peg.4100"/>
<dbReference type="CDD" id="cd00091">
    <property type="entry name" value="NUC"/>
    <property type="match status" value="1"/>
</dbReference>
<dbReference type="Gene3D" id="2.40.10.10">
    <property type="entry name" value="Trypsin-like serine proteases"/>
    <property type="match status" value="2"/>
</dbReference>
<proteinExistence type="inferred from homology"/>
<keyword evidence="4 8" id="KW-0378">Hydrolase</keyword>
<dbReference type="EC" id="3.4.21.-" evidence="8"/>
<evidence type="ECO:0000313" key="12">
    <source>
        <dbReference type="Proteomes" id="UP000076079"/>
    </source>
</evidence>
<keyword evidence="2 8" id="KW-0645">Protease</keyword>
<dbReference type="SMART" id="SM00477">
    <property type="entry name" value="NUC"/>
    <property type="match status" value="1"/>
</dbReference>
<evidence type="ECO:0000256" key="7">
    <source>
        <dbReference type="PIRSR" id="PIRSR640255-2"/>
    </source>
</evidence>
<dbReference type="InterPro" id="IPR044925">
    <property type="entry name" value="His-Me_finger_sf"/>
</dbReference>
<dbReference type="InterPro" id="IPR009003">
    <property type="entry name" value="Peptidase_S1_PA"/>
</dbReference>
<dbReference type="AlphaFoldDB" id="A0A143PS62"/>
<dbReference type="SMART" id="SM00892">
    <property type="entry name" value="Endonuclease_NS"/>
    <property type="match status" value="1"/>
</dbReference>
<accession>A0A143PS62</accession>
<dbReference type="Proteomes" id="UP000076079">
    <property type="component" value="Chromosome"/>
</dbReference>
<keyword evidence="3" id="KW-0732">Signal</keyword>
<dbReference type="STRING" id="1855912.LuPra_03892"/>
<dbReference type="PANTHER" id="PTHR13966">
    <property type="entry name" value="ENDONUCLEASE RELATED"/>
    <property type="match status" value="1"/>
</dbReference>
<comment type="similarity">
    <text evidence="1 8">Belongs to the peptidase S1B family.</text>
</comment>
<dbReference type="PRINTS" id="PR00839">
    <property type="entry name" value="V8PROTEASE"/>
</dbReference>
<dbReference type="SUPFAM" id="SSF54060">
    <property type="entry name" value="His-Me finger endonucleases"/>
    <property type="match status" value="1"/>
</dbReference>